<comment type="caution">
    <text evidence="3">The sequence shown here is derived from an EMBL/GenBank/DDBJ whole genome shotgun (WGS) entry which is preliminary data.</text>
</comment>
<dbReference type="AlphaFoldDB" id="A0A5E4BDN3"/>
<sequence length="120" mass="13428">MPVNQMEVGAWSERAIKASVEPEEKHKSPGAQGEPVWPAEALRTLHTWTDPDKGFPPLRLGLPRMSIQSQPTLLELAGCSLLSDKSRAILDLEDLPIELFSPLFVEAFSRRHTEVLKKMV</sequence>
<dbReference type="PANTHER" id="PTHR14224">
    <property type="entry name" value="SIMILAR TO PREFERENTIALLY EXPRESSED ANTIGEN IN MELANOMA-LIKE 3"/>
    <property type="match status" value="1"/>
</dbReference>
<keyword evidence="4" id="KW-1185">Reference proteome</keyword>
<dbReference type="PANTHER" id="PTHR14224:SF19">
    <property type="entry name" value="PRAME FAMILY MEMBER 11-RELATED"/>
    <property type="match status" value="1"/>
</dbReference>
<gene>
    <name evidence="3" type="ORF">MONAX_5E027491</name>
</gene>
<evidence type="ECO:0000313" key="4">
    <source>
        <dbReference type="Proteomes" id="UP000335636"/>
    </source>
</evidence>
<protein>
    <submittedName>
        <fullName evidence="3">Uncharacterized protein</fullName>
    </submittedName>
</protein>
<name>A0A5E4BDN3_MARMO</name>
<dbReference type="Proteomes" id="UP000335636">
    <property type="component" value="Unassembled WGS sequence"/>
</dbReference>
<accession>A0A5E4BDN3</accession>
<keyword evidence="1" id="KW-0433">Leucine-rich repeat</keyword>
<dbReference type="GO" id="GO:0005737">
    <property type="term" value="C:cytoplasm"/>
    <property type="evidence" value="ECO:0007669"/>
    <property type="project" value="TreeGrafter"/>
</dbReference>
<dbReference type="EMBL" id="CABDUW010000395">
    <property type="protein sequence ID" value="VTJ67753.1"/>
    <property type="molecule type" value="Genomic_DNA"/>
</dbReference>
<dbReference type="InterPro" id="IPR050694">
    <property type="entry name" value="LRRC14/PRAME"/>
</dbReference>
<organism evidence="3 4">
    <name type="scientific">Marmota monax</name>
    <name type="common">Woodchuck</name>
    <dbReference type="NCBI Taxonomy" id="9995"/>
    <lineage>
        <taxon>Eukaryota</taxon>
        <taxon>Metazoa</taxon>
        <taxon>Chordata</taxon>
        <taxon>Craniata</taxon>
        <taxon>Vertebrata</taxon>
        <taxon>Euteleostomi</taxon>
        <taxon>Mammalia</taxon>
        <taxon>Eutheria</taxon>
        <taxon>Euarchontoglires</taxon>
        <taxon>Glires</taxon>
        <taxon>Rodentia</taxon>
        <taxon>Sciuromorpha</taxon>
        <taxon>Sciuridae</taxon>
        <taxon>Xerinae</taxon>
        <taxon>Marmotini</taxon>
        <taxon>Marmota</taxon>
    </lineage>
</organism>
<reference evidence="3" key="1">
    <citation type="submission" date="2019-04" db="EMBL/GenBank/DDBJ databases">
        <authorList>
            <person name="Alioto T."/>
            <person name="Alioto T."/>
        </authorList>
    </citation>
    <scope>NUCLEOTIDE SEQUENCE [LARGE SCALE GENOMIC DNA]</scope>
</reference>
<keyword evidence="2" id="KW-0677">Repeat</keyword>
<evidence type="ECO:0000313" key="3">
    <source>
        <dbReference type="EMBL" id="VTJ67753.1"/>
    </source>
</evidence>
<evidence type="ECO:0000256" key="1">
    <source>
        <dbReference type="ARBA" id="ARBA00022614"/>
    </source>
</evidence>
<proteinExistence type="predicted"/>
<evidence type="ECO:0000256" key="2">
    <source>
        <dbReference type="ARBA" id="ARBA00022737"/>
    </source>
</evidence>